<dbReference type="PANTHER" id="PTHR27009">
    <property type="entry name" value="RUST RESISTANCE KINASE LR10-RELATED"/>
    <property type="match status" value="1"/>
</dbReference>
<dbReference type="GO" id="GO:0030247">
    <property type="term" value="F:polysaccharide binding"/>
    <property type="evidence" value="ECO:0007669"/>
    <property type="project" value="InterPro"/>
</dbReference>
<evidence type="ECO:0000256" key="12">
    <source>
        <dbReference type="PROSITE-ProRule" id="PRU10141"/>
    </source>
</evidence>
<keyword evidence="17" id="KW-1185">Reference proteome</keyword>
<comment type="subcellular location">
    <subcellularLocation>
        <location evidence="1">Membrane</location>
        <topology evidence="1">Single-pass type I membrane protein</topology>
    </subcellularLocation>
</comment>
<keyword evidence="4 13" id="KW-0812">Transmembrane</keyword>
<dbReference type="InterPro" id="IPR011009">
    <property type="entry name" value="Kinase-like_dom_sf"/>
</dbReference>
<feature type="domain" description="Protein kinase" evidence="15">
    <location>
        <begin position="332"/>
        <end position="609"/>
    </location>
</feature>
<dbReference type="Pfam" id="PF13947">
    <property type="entry name" value="GUB_WAK_bind"/>
    <property type="match status" value="1"/>
</dbReference>
<dbReference type="EMBL" id="JAIQCV010000002">
    <property type="protein sequence ID" value="KAH1120652.1"/>
    <property type="molecule type" value="Genomic_DNA"/>
</dbReference>
<keyword evidence="2" id="KW-0723">Serine/threonine-protein kinase</keyword>
<dbReference type="PROSITE" id="PS50011">
    <property type="entry name" value="PROTEIN_KINASE_DOM"/>
    <property type="match status" value="2"/>
</dbReference>
<feature type="transmembrane region" description="Helical" evidence="13">
    <location>
        <begin position="259"/>
        <end position="292"/>
    </location>
</feature>
<evidence type="ECO:0000256" key="1">
    <source>
        <dbReference type="ARBA" id="ARBA00004479"/>
    </source>
</evidence>
<dbReference type="InterPro" id="IPR025287">
    <property type="entry name" value="WAK_GUB"/>
</dbReference>
<keyword evidence="9 13" id="KW-1133">Transmembrane helix</keyword>
<evidence type="ECO:0000256" key="13">
    <source>
        <dbReference type="SAM" id="Phobius"/>
    </source>
</evidence>
<evidence type="ECO:0000256" key="9">
    <source>
        <dbReference type="ARBA" id="ARBA00022989"/>
    </source>
</evidence>
<feature type="chain" id="PRO_5039622932" description="Protein kinase domain-containing protein" evidence="14">
    <location>
        <begin position="32"/>
        <end position="1015"/>
    </location>
</feature>
<dbReference type="Pfam" id="PF00069">
    <property type="entry name" value="Pkinase"/>
    <property type="match status" value="2"/>
</dbReference>
<sequence>MSYLKAKLSLFGHLMATSVLFLILFPGASVARHPFNQEDCGSTFCGNLNISYPFRLKTQPPQCGCRDLELECENNNHTTLVLREGKFSVQNIFFENETIQVVDSSLDKDDCNSLPLSSVYFDYSDGYYIFSPHYFTYTFLDSISSHYYYNTYSSYNNKRESQPSIMYVVNCMKPIRSSQYIDASRCTTKSNTSSPPPSFFYFLDDNTVLNLNQACTVEAVVPIMVKNISGMSTLTIYNKLSEGFYLSWKYYQSDGVPLWLYVIVSFLYIISYGIVGYIVLRAFLGIPCLLVLVIYKWRKRHLSMDDNIEKFLQSHNLVPIRYSFKEVKKMTKNFKDKLGEGGYGSVFKGKLRSGHHVAIKLLCTSKGKGQDFINEVASIGRIHHANVTKLIGFCVEGSKQALVYDFMSNGSLDRIIFSEEKRKTLGWKKLFDIVLGIARGIDYLHQGCDMQILHFDIKPHNILLDENFNPKVSDFGLAKLYSVGDNIVSLTAARGTIGYIALELVYKNLGGISYKADVYSFGMLVLEMVGRRKNLNAFADHTSQIYFPSWIYDRLDKGEDMELGDISDDEKVMIRKMIIATFWCIQLLPSDRPSMNKVMKMLESNVELLEMPPKPFHQLPLKTQRRFIAVRTLMMRKVGFSIILRLFFGIPCLLVLVIYKWRRRHLSMDDKIEELLQSHNLVPIRYSFNEIKKMTKNFKDKLGEGGYGSVFKGKLCSGHLVAIKLLCTSKGKGQDFINEVASIGRIHHANVTKLIGFCVEGSKQALVYDFMSNGSLDKIIFSKEKNDTLDWKKLFDIVLGVARGIDYLHQGCDMQILHFDIKPHNILLDENFNPKVSDFGLAKLYSVDDSIVSLTAARGTIGYIAPELVYKNLGGISYKADVYSFGMLVMEMVGRRKNLNAFADHTSQIYFPSWIYDRLDQGEDMEMGDVSDDEKVIIRKMIITSFWCIQLLPFDRPSMNKVLKMLESNLELLEMPPKPFHQLPLETSMEVHSCKNSNDEESRSLDVTITRFNVV</sequence>
<comment type="caution">
    <text evidence="16">The sequence shown here is derived from an EMBL/GenBank/DDBJ whole genome shotgun (WGS) entry which is preliminary data.</text>
</comment>
<keyword evidence="5 14" id="KW-0732">Signal</keyword>
<dbReference type="InterPro" id="IPR000719">
    <property type="entry name" value="Prot_kinase_dom"/>
</dbReference>
<dbReference type="SMART" id="SM00220">
    <property type="entry name" value="S_TKc"/>
    <property type="match status" value="2"/>
</dbReference>
<feature type="transmembrane region" description="Helical" evidence="13">
    <location>
        <begin position="642"/>
        <end position="661"/>
    </location>
</feature>
<dbReference type="FunFam" id="1.10.510.10:FF:000590">
    <property type="entry name" value="PR5-like receptor kinase"/>
    <property type="match status" value="2"/>
</dbReference>
<dbReference type="Gene3D" id="3.30.200.20">
    <property type="entry name" value="Phosphorylase Kinase, domain 1"/>
    <property type="match status" value="2"/>
</dbReference>
<dbReference type="FunFam" id="3.30.200.20:FF:000178">
    <property type="entry name" value="serine/threonine-protein kinase PBS1-like"/>
    <property type="match status" value="2"/>
</dbReference>
<evidence type="ECO:0000313" key="17">
    <source>
        <dbReference type="Proteomes" id="UP000828251"/>
    </source>
</evidence>
<evidence type="ECO:0000256" key="14">
    <source>
        <dbReference type="SAM" id="SignalP"/>
    </source>
</evidence>
<name>A0A9D3WBM5_9ROSI</name>
<dbReference type="InterPro" id="IPR017441">
    <property type="entry name" value="Protein_kinase_ATP_BS"/>
</dbReference>
<keyword evidence="3" id="KW-0808">Transferase</keyword>
<organism evidence="16 17">
    <name type="scientific">Gossypium stocksii</name>
    <dbReference type="NCBI Taxonomy" id="47602"/>
    <lineage>
        <taxon>Eukaryota</taxon>
        <taxon>Viridiplantae</taxon>
        <taxon>Streptophyta</taxon>
        <taxon>Embryophyta</taxon>
        <taxon>Tracheophyta</taxon>
        <taxon>Spermatophyta</taxon>
        <taxon>Magnoliopsida</taxon>
        <taxon>eudicotyledons</taxon>
        <taxon>Gunneridae</taxon>
        <taxon>Pentapetalae</taxon>
        <taxon>rosids</taxon>
        <taxon>malvids</taxon>
        <taxon>Malvales</taxon>
        <taxon>Malvaceae</taxon>
        <taxon>Malvoideae</taxon>
        <taxon>Gossypium</taxon>
    </lineage>
</organism>
<dbReference type="OrthoDB" id="544400at2759"/>
<feature type="signal peptide" evidence="14">
    <location>
        <begin position="1"/>
        <end position="31"/>
    </location>
</feature>
<dbReference type="GO" id="GO:0005524">
    <property type="term" value="F:ATP binding"/>
    <property type="evidence" value="ECO:0007669"/>
    <property type="project" value="UniProtKB-UniRule"/>
</dbReference>
<reference evidence="16 17" key="1">
    <citation type="journal article" date="2021" name="Plant Biotechnol. J.">
        <title>Multi-omics assisted identification of the key and species-specific regulatory components of drought-tolerant mechanisms in Gossypium stocksii.</title>
        <authorList>
            <person name="Yu D."/>
            <person name="Ke L."/>
            <person name="Zhang D."/>
            <person name="Wu Y."/>
            <person name="Sun Y."/>
            <person name="Mei J."/>
            <person name="Sun J."/>
            <person name="Sun Y."/>
        </authorList>
    </citation>
    <scope>NUCLEOTIDE SEQUENCE [LARGE SCALE GENOMIC DNA]</scope>
    <source>
        <strain evidence="17">cv. E1</strain>
        <tissue evidence="16">Leaf</tissue>
    </source>
</reference>
<dbReference type="Proteomes" id="UP000828251">
    <property type="component" value="Unassembled WGS sequence"/>
</dbReference>
<feature type="binding site" evidence="12">
    <location>
        <position position="724"/>
    </location>
    <ligand>
        <name>ATP</name>
        <dbReference type="ChEBI" id="CHEBI:30616"/>
    </ligand>
</feature>
<evidence type="ECO:0000256" key="3">
    <source>
        <dbReference type="ARBA" id="ARBA00022679"/>
    </source>
</evidence>
<proteinExistence type="predicted"/>
<dbReference type="InterPro" id="IPR045874">
    <property type="entry name" value="LRK10/LRL21-25-like"/>
</dbReference>
<dbReference type="Gene3D" id="1.10.510.10">
    <property type="entry name" value="Transferase(Phosphotransferase) domain 1"/>
    <property type="match status" value="2"/>
</dbReference>
<keyword evidence="6 12" id="KW-0547">Nucleotide-binding</keyword>
<feature type="binding site" evidence="12">
    <location>
        <position position="360"/>
    </location>
    <ligand>
        <name>ATP</name>
        <dbReference type="ChEBI" id="CHEBI:30616"/>
    </ligand>
</feature>
<keyword evidence="10 13" id="KW-0472">Membrane</keyword>
<protein>
    <recommendedName>
        <fullName evidence="15">Protein kinase domain-containing protein</fullName>
    </recommendedName>
</protein>
<keyword evidence="7" id="KW-0418">Kinase</keyword>
<dbReference type="GO" id="GO:0016020">
    <property type="term" value="C:membrane"/>
    <property type="evidence" value="ECO:0007669"/>
    <property type="project" value="UniProtKB-SubCell"/>
</dbReference>
<dbReference type="GO" id="GO:0004674">
    <property type="term" value="F:protein serine/threonine kinase activity"/>
    <property type="evidence" value="ECO:0007669"/>
    <property type="project" value="UniProtKB-KW"/>
</dbReference>
<evidence type="ECO:0000259" key="15">
    <source>
        <dbReference type="PROSITE" id="PS50011"/>
    </source>
</evidence>
<evidence type="ECO:0000256" key="4">
    <source>
        <dbReference type="ARBA" id="ARBA00022692"/>
    </source>
</evidence>
<evidence type="ECO:0000256" key="2">
    <source>
        <dbReference type="ARBA" id="ARBA00022527"/>
    </source>
</evidence>
<dbReference type="InterPro" id="IPR008271">
    <property type="entry name" value="Ser/Thr_kinase_AS"/>
</dbReference>
<gene>
    <name evidence="16" type="ORF">J1N35_003812</name>
</gene>
<evidence type="ECO:0000256" key="11">
    <source>
        <dbReference type="ARBA" id="ARBA00023180"/>
    </source>
</evidence>
<evidence type="ECO:0000256" key="7">
    <source>
        <dbReference type="ARBA" id="ARBA00022777"/>
    </source>
</evidence>
<evidence type="ECO:0000256" key="5">
    <source>
        <dbReference type="ARBA" id="ARBA00022729"/>
    </source>
</evidence>
<accession>A0A9D3WBM5</accession>
<dbReference type="AlphaFoldDB" id="A0A9D3WBM5"/>
<evidence type="ECO:0000313" key="16">
    <source>
        <dbReference type="EMBL" id="KAH1120652.1"/>
    </source>
</evidence>
<feature type="domain" description="Protein kinase" evidence="15">
    <location>
        <begin position="696"/>
        <end position="970"/>
    </location>
</feature>
<dbReference type="PROSITE" id="PS00108">
    <property type="entry name" value="PROTEIN_KINASE_ST"/>
    <property type="match status" value="2"/>
</dbReference>
<dbReference type="SUPFAM" id="SSF56112">
    <property type="entry name" value="Protein kinase-like (PK-like)"/>
    <property type="match status" value="2"/>
</dbReference>
<dbReference type="PROSITE" id="PS00107">
    <property type="entry name" value="PROTEIN_KINASE_ATP"/>
    <property type="match status" value="2"/>
</dbReference>
<evidence type="ECO:0000256" key="10">
    <source>
        <dbReference type="ARBA" id="ARBA00023136"/>
    </source>
</evidence>
<keyword evidence="11" id="KW-0325">Glycoprotein</keyword>
<keyword evidence="8 12" id="KW-0067">ATP-binding</keyword>
<evidence type="ECO:0000256" key="6">
    <source>
        <dbReference type="ARBA" id="ARBA00022741"/>
    </source>
</evidence>
<evidence type="ECO:0000256" key="8">
    <source>
        <dbReference type="ARBA" id="ARBA00022840"/>
    </source>
</evidence>